<sequence>MKAKLECVVLDCPDPIALAEFYRSIIGGTVNQPDRRWTTEYGDATLHLESGFVLNFQLVEDYRPPRWPDPAFPQQFHLDFAVPDLDEAQEEVLALGATLLDDTQGWRTLADPVGHPFCLVRDWSLLPDDGEAAG</sequence>
<dbReference type="Proteomes" id="UP000308760">
    <property type="component" value="Unassembled WGS sequence"/>
</dbReference>
<reference evidence="2 3" key="2">
    <citation type="submission" date="2019-05" db="EMBL/GenBank/DDBJ databases">
        <title>Glycomyces buryatensis sp. nov.</title>
        <authorList>
            <person name="Nikitina E."/>
        </authorList>
    </citation>
    <scope>NUCLEOTIDE SEQUENCE [LARGE SCALE GENOMIC DNA]</scope>
    <source>
        <strain evidence="2 3">18</strain>
    </source>
</reference>
<feature type="domain" description="Glyoxalase-like" evidence="1">
    <location>
        <begin position="8"/>
        <end position="120"/>
    </location>
</feature>
<dbReference type="PANTHER" id="PTHR35908">
    <property type="entry name" value="HYPOTHETICAL FUSION PROTEIN"/>
    <property type="match status" value="1"/>
</dbReference>
<organism evidence="2 3">
    <name type="scientific">Glycomyces buryatensis</name>
    <dbReference type="NCBI Taxonomy" id="2570927"/>
    <lineage>
        <taxon>Bacteria</taxon>
        <taxon>Bacillati</taxon>
        <taxon>Actinomycetota</taxon>
        <taxon>Actinomycetes</taxon>
        <taxon>Glycomycetales</taxon>
        <taxon>Glycomycetaceae</taxon>
        <taxon>Glycomyces</taxon>
    </lineage>
</organism>
<name>A0A4S8QFY3_9ACTN</name>
<gene>
    <name evidence="2" type="ORF">FAB82_00805</name>
</gene>
<dbReference type="CDD" id="cd06587">
    <property type="entry name" value="VOC"/>
    <property type="match status" value="1"/>
</dbReference>
<dbReference type="Pfam" id="PF18029">
    <property type="entry name" value="Glyoxalase_6"/>
    <property type="match status" value="1"/>
</dbReference>
<dbReference type="SUPFAM" id="SSF54593">
    <property type="entry name" value="Glyoxalase/Bleomycin resistance protein/Dihydroxybiphenyl dioxygenase"/>
    <property type="match status" value="1"/>
</dbReference>
<dbReference type="OrthoDB" id="1645442at2"/>
<proteinExistence type="predicted"/>
<comment type="caution">
    <text evidence="2">The sequence shown here is derived from an EMBL/GenBank/DDBJ whole genome shotgun (WGS) entry which is preliminary data.</text>
</comment>
<dbReference type="EMBL" id="STGY01000001">
    <property type="protein sequence ID" value="THV43627.1"/>
    <property type="molecule type" value="Genomic_DNA"/>
</dbReference>
<evidence type="ECO:0000313" key="3">
    <source>
        <dbReference type="Proteomes" id="UP000308760"/>
    </source>
</evidence>
<dbReference type="Gene3D" id="3.10.180.10">
    <property type="entry name" value="2,3-Dihydroxybiphenyl 1,2-Dioxygenase, domain 1"/>
    <property type="match status" value="1"/>
</dbReference>
<reference evidence="3" key="1">
    <citation type="submission" date="2019-04" db="EMBL/GenBank/DDBJ databases">
        <title>Nocardioides xinjiangensis sp. nov.</title>
        <authorList>
            <person name="Liu S."/>
        </authorList>
    </citation>
    <scope>NUCLEOTIDE SEQUENCE [LARGE SCALE GENOMIC DNA]</scope>
    <source>
        <strain evidence="3">18</strain>
    </source>
</reference>
<dbReference type="AlphaFoldDB" id="A0A4S8QFY3"/>
<accession>A0A4S8QFY3</accession>
<dbReference type="RefSeq" id="WP_136532625.1">
    <property type="nucleotide sequence ID" value="NZ_STGY01000001.1"/>
</dbReference>
<dbReference type="InterPro" id="IPR029068">
    <property type="entry name" value="Glyas_Bleomycin-R_OHBP_Dase"/>
</dbReference>
<evidence type="ECO:0000313" key="2">
    <source>
        <dbReference type="EMBL" id="THV43627.1"/>
    </source>
</evidence>
<protein>
    <submittedName>
        <fullName evidence="2">VOC family protein</fullName>
    </submittedName>
</protein>
<keyword evidence="3" id="KW-1185">Reference proteome</keyword>
<evidence type="ECO:0000259" key="1">
    <source>
        <dbReference type="Pfam" id="PF18029"/>
    </source>
</evidence>
<dbReference type="InterPro" id="IPR041581">
    <property type="entry name" value="Glyoxalase_6"/>
</dbReference>
<dbReference type="PANTHER" id="PTHR35908:SF1">
    <property type="entry name" value="CONSERVED PROTEIN"/>
    <property type="match status" value="1"/>
</dbReference>